<dbReference type="Gene3D" id="3.40.1350.10">
    <property type="match status" value="1"/>
</dbReference>
<dbReference type="GO" id="GO:0003676">
    <property type="term" value="F:nucleic acid binding"/>
    <property type="evidence" value="ECO:0007669"/>
    <property type="project" value="InterPro"/>
</dbReference>
<proteinExistence type="predicted"/>
<gene>
    <name evidence="1" type="ORF">AVDCRST_MAG93-1487</name>
</gene>
<evidence type="ECO:0008006" key="2">
    <source>
        <dbReference type="Google" id="ProtNLM"/>
    </source>
</evidence>
<evidence type="ECO:0000313" key="1">
    <source>
        <dbReference type="EMBL" id="CAA9244909.1"/>
    </source>
</evidence>
<feature type="non-terminal residue" evidence="1">
    <location>
        <position position="116"/>
    </location>
</feature>
<dbReference type="AlphaFoldDB" id="A0A6J4I9I7"/>
<name>A0A6J4I9I7_9CHLR</name>
<protein>
    <recommendedName>
        <fullName evidence="2">Endonuclease NucS</fullName>
    </recommendedName>
</protein>
<accession>A0A6J4I9I7</accession>
<dbReference type="EMBL" id="CADCTR010000502">
    <property type="protein sequence ID" value="CAA9244909.1"/>
    <property type="molecule type" value="Genomic_DNA"/>
</dbReference>
<organism evidence="1">
    <name type="scientific">uncultured Chloroflexia bacterium</name>
    <dbReference type="NCBI Taxonomy" id="1672391"/>
    <lineage>
        <taxon>Bacteria</taxon>
        <taxon>Bacillati</taxon>
        <taxon>Chloroflexota</taxon>
        <taxon>Chloroflexia</taxon>
        <taxon>environmental samples</taxon>
    </lineage>
</organism>
<reference evidence="1" key="1">
    <citation type="submission" date="2020-02" db="EMBL/GenBank/DDBJ databases">
        <authorList>
            <person name="Meier V. D."/>
        </authorList>
    </citation>
    <scope>NUCLEOTIDE SEQUENCE</scope>
    <source>
        <strain evidence="1">AVDCRST_MAG93</strain>
    </source>
</reference>
<dbReference type="InterPro" id="IPR011856">
    <property type="entry name" value="tRNA_endonuc-like_dom_sf"/>
</dbReference>
<sequence>MQMKERQDLQTLLRDNSVAIAPDLLIFAEEFSYWQDSSRRIDLLALDKDANIVVIELKRVEDGGHMELQAIRYAAMLSTIDFEQIVEAYEKLLSNNEVAEKRGIATSSEARQELLK</sequence>